<dbReference type="InterPro" id="IPR027417">
    <property type="entry name" value="P-loop_NTPase"/>
</dbReference>
<dbReference type="AlphaFoldDB" id="A0A2C6KKL1"/>
<feature type="domain" description="Helicase C-terminal" evidence="8">
    <location>
        <begin position="760"/>
        <end position="943"/>
    </location>
</feature>
<proteinExistence type="inferred from homology"/>
<feature type="region of interest" description="Disordered" evidence="6">
    <location>
        <begin position="484"/>
        <end position="514"/>
    </location>
</feature>
<feature type="compositionally biased region" description="Low complexity" evidence="6">
    <location>
        <begin position="180"/>
        <end position="218"/>
    </location>
</feature>
<evidence type="ECO:0000256" key="2">
    <source>
        <dbReference type="ARBA" id="ARBA00022801"/>
    </source>
</evidence>
<protein>
    <recommendedName>
        <fullName evidence="5">ATP-dependent RNA helicase</fullName>
        <ecNumber evidence="5">3.6.4.13</ecNumber>
    </recommendedName>
</protein>
<keyword evidence="1 5" id="KW-0547">Nucleotide-binding</keyword>
<comment type="similarity">
    <text evidence="5">Belongs to the DEAD box helicase family.</text>
</comment>
<keyword evidence="4 5" id="KW-0694">RNA-binding</keyword>
<dbReference type="GO" id="GO:0003723">
    <property type="term" value="F:RNA binding"/>
    <property type="evidence" value="ECO:0007669"/>
    <property type="project" value="UniProtKB-UniRule"/>
</dbReference>
<feature type="region of interest" description="Disordered" evidence="6">
    <location>
        <begin position="287"/>
        <end position="328"/>
    </location>
</feature>
<dbReference type="Proteomes" id="UP000221165">
    <property type="component" value="Unassembled WGS sequence"/>
</dbReference>
<dbReference type="Gene3D" id="3.40.50.300">
    <property type="entry name" value="P-loop containing nucleotide triphosphate hydrolases"/>
    <property type="match status" value="2"/>
</dbReference>
<evidence type="ECO:0000313" key="9">
    <source>
        <dbReference type="EMBL" id="PHJ16906.1"/>
    </source>
</evidence>
<feature type="compositionally biased region" description="Basic and acidic residues" evidence="6">
    <location>
        <begin position="133"/>
        <end position="145"/>
    </location>
</feature>
<reference evidence="9 10" key="1">
    <citation type="journal article" date="2017" name="Int. J. Parasitol.">
        <title>The genome of the protozoan parasite Cystoisospora suis and a reverse vaccinology approach to identify vaccine candidates.</title>
        <authorList>
            <person name="Palmieri N."/>
            <person name="Shrestha A."/>
            <person name="Ruttkowski B."/>
            <person name="Beck T."/>
            <person name="Vogl C."/>
            <person name="Tomley F."/>
            <person name="Blake D.P."/>
            <person name="Joachim A."/>
        </authorList>
    </citation>
    <scope>NUCLEOTIDE SEQUENCE [LARGE SCALE GENOMIC DNA]</scope>
    <source>
        <strain evidence="9 10">Wien I</strain>
    </source>
</reference>
<evidence type="ECO:0000313" key="10">
    <source>
        <dbReference type="Proteomes" id="UP000221165"/>
    </source>
</evidence>
<dbReference type="EC" id="3.6.4.13" evidence="5"/>
<dbReference type="Pfam" id="PF00270">
    <property type="entry name" value="DEAD"/>
    <property type="match status" value="2"/>
</dbReference>
<dbReference type="PROSITE" id="PS51192">
    <property type="entry name" value="HELICASE_ATP_BIND_1"/>
    <property type="match status" value="1"/>
</dbReference>
<feature type="region of interest" description="Disordered" evidence="6">
    <location>
        <begin position="603"/>
        <end position="684"/>
    </location>
</feature>
<dbReference type="SUPFAM" id="SSF52540">
    <property type="entry name" value="P-loop containing nucleoside triphosphate hydrolases"/>
    <property type="match status" value="1"/>
</dbReference>
<comment type="catalytic activity">
    <reaction evidence="5">
        <text>ATP + H2O = ADP + phosphate + H(+)</text>
        <dbReference type="Rhea" id="RHEA:13065"/>
        <dbReference type="ChEBI" id="CHEBI:15377"/>
        <dbReference type="ChEBI" id="CHEBI:15378"/>
        <dbReference type="ChEBI" id="CHEBI:30616"/>
        <dbReference type="ChEBI" id="CHEBI:43474"/>
        <dbReference type="ChEBI" id="CHEBI:456216"/>
        <dbReference type="EC" id="3.6.4.13"/>
    </reaction>
</comment>
<dbReference type="InterPro" id="IPR011545">
    <property type="entry name" value="DEAD/DEAH_box_helicase_dom"/>
</dbReference>
<dbReference type="PANTHER" id="PTHR24031">
    <property type="entry name" value="RNA HELICASE"/>
    <property type="match status" value="1"/>
</dbReference>
<dbReference type="GO" id="GO:0003724">
    <property type="term" value="F:RNA helicase activity"/>
    <property type="evidence" value="ECO:0007669"/>
    <property type="project" value="UniProtKB-EC"/>
</dbReference>
<feature type="compositionally biased region" description="Basic and acidic residues" evidence="6">
    <location>
        <begin position="634"/>
        <end position="649"/>
    </location>
</feature>
<accession>A0A2C6KKL1</accession>
<dbReference type="GO" id="GO:0005524">
    <property type="term" value="F:ATP binding"/>
    <property type="evidence" value="ECO:0007669"/>
    <property type="project" value="UniProtKB-UniRule"/>
</dbReference>
<feature type="compositionally biased region" description="Basic and acidic residues" evidence="6">
    <location>
        <begin position="603"/>
        <end position="627"/>
    </location>
</feature>
<dbReference type="CDD" id="cd18787">
    <property type="entry name" value="SF2_C_DEAD"/>
    <property type="match status" value="1"/>
</dbReference>
<evidence type="ECO:0000259" key="7">
    <source>
        <dbReference type="PROSITE" id="PS51192"/>
    </source>
</evidence>
<feature type="domain" description="Helicase ATP-binding" evidence="7">
    <location>
        <begin position="328"/>
        <end position="715"/>
    </location>
</feature>
<feature type="region of interest" description="Disordered" evidence="6">
    <location>
        <begin position="960"/>
        <end position="1030"/>
    </location>
</feature>
<dbReference type="OrthoDB" id="10256233at2759"/>
<feature type="compositionally biased region" description="Low complexity" evidence="6">
    <location>
        <begin position="60"/>
        <end position="72"/>
    </location>
</feature>
<evidence type="ECO:0000259" key="8">
    <source>
        <dbReference type="PROSITE" id="PS51194"/>
    </source>
</evidence>
<dbReference type="GO" id="GO:0016787">
    <property type="term" value="F:hydrolase activity"/>
    <property type="evidence" value="ECO:0007669"/>
    <property type="project" value="UniProtKB-KW"/>
</dbReference>
<feature type="region of interest" description="Disordered" evidence="6">
    <location>
        <begin position="35"/>
        <end position="218"/>
    </location>
</feature>
<dbReference type="PROSITE" id="PS51194">
    <property type="entry name" value="HELICASE_CTER"/>
    <property type="match status" value="1"/>
</dbReference>
<dbReference type="EMBL" id="MIGC01005483">
    <property type="protein sequence ID" value="PHJ16906.1"/>
    <property type="molecule type" value="Genomic_DNA"/>
</dbReference>
<dbReference type="SMART" id="SM00490">
    <property type="entry name" value="HELICc"/>
    <property type="match status" value="1"/>
</dbReference>
<comment type="caution">
    <text evidence="9">The sequence shown here is derived from an EMBL/GenBank/DDBJ whole genome shotgun (WGS) entry which is preliminary data.</text>
</comment>
<dbReference type="SMART" id="SM00487">
    <property type="entry name" value="DEXDc"/>
    <property type="match status" value="1"/>
</dbReference>
<keyword evidence="10" id="KW-1185">Reference proteome</keyword>
<dbReference type="RefSeq" id="XP_067918631.1">
    <property type="nucleotide sequence ID" value="XM_068069391.1"/>
</dbReference>
<evidence type="ECO:0000256" key="6">
    <source>
        <dbReference type="SAM" id="MobiDB-lite"/>
    </source>
</evidence>
<feature type="region of interest" description="Disordered" evidence="6">
    <location>
        <begin position="805"/>
        <end position="824"/>
    </location>
</feature>
<evidence type="ECO:0000256" key="3">
    <source>
        <dbReference type="ARBA" id="ARBA00022840"/>
    </source>
</evidence>
<feature type="compositionally biased region" description="Basic residues" evidence="6">
    <location>
        <begin position="309"/>
        <end position="321"/>
    </location>
</feature>
<keyword evidence="5 9" id="KW-0347">Helicase</keyword>
<comment type="domain">
    <text evidence="5">The Q motif is unique to and characteristic of the DEAD box family of RNA helicases and controls ATP binding and hydrolysis.</text>
</comment>
<feature type="compositionally biased region" description="Acidic residues" evidence="6">
    <location>
        <begin position="292"/>
        <end position="305"/>
    </location>
</feature>
<feature type="compositionally biased region" description="Low complexity" evidence="6">
    <location>
        <begin position="500"/>
        <end position="514"/>
    </location>
</feature>
<evidence type="ECO:0000256" key="5">
    <source>
        <dbReference type="RuleBase" id="RU365068"/>
    </source>
</evidence>
<evidence type="ECO:0000256" key="4">
    <source>
        <dbReference type="ARBA" id="ARBA00022884"/>
    </source>
</evidence>
<dbReference type="VEuPathDB" id="ToxoDB:CSUI_009275"/>
<feature type="compositionally biased region" description="Polar residues" evidence="6">
    <location>
        <begin position="73"/>
        <end position="86"/>
    </location>
</feature>
<keyword evidence="2 5" id="KW-0378">Hydrolase</keyword>
<feature type="compositionally biased region" description="Low complexity" evidence="6">
    <location>
        <begin position="96"/>
        <end position="114"/>
    </location>
</feature>
<sequence>MMAMGLGEEDLKKGRETVSTYGGCLPYLASRIISPDKDSSLSLKGDIERMKNTRQGQQESSLTLSFSSSSNSPRNVSQALSSSQGPINEERENDSRSPLLLPSLSSASTSSSSSFKRQEEEEGIQADSQADEASDKLGVREEDRSLPLPPLNDGDRTGDGKAQELKNEKKQQEEERKKTLLPLPSLSHSSSSSSSLPTTFSSSLPFSSSLSPLSSPAADGNLSFSLSSSSSSFLPPSYHSFHSLGLSPSVSLAASCLLGDTSTPSPVQSIGIPKLLQFLRGLRDREMKNDHEEEEEKETEDEEEETGRLHKQRIGHKKPMKRPTFSSSSFSSLPRSLILASQTGSGKTLAYLLPLIDHLASEEKEERKPLKTSFLPTNALHLLDNADNDGSSSFPSSLSSWSEEYLEDKDYRSSSPSFYSALRSFECKDRAHPRAMILAPTWELCDQIHHTVKSLLYSSSSSSSSSASFDPSLSLQDSMVEGIRDNPSKSPIKMKENSHLHLPPVHPSLSSSSSLSSRRSLRLSVVNLAGGQSIRLQRQQIRSKASRLDLLIGTPSRILKFVDWGTLGLHALKYLILDEVDVMLDKKTGFLMEIQSLLSRRYRTEADSMKTKKEEQEERKDLKIDTMKRKKRKSEYGEKEEERHSELSKKIRKKGGRDDGHREEEKEEEKEENDLETKKKKRKRPKNLKIIGVAATVSSYLERTLRDLLTDSSCFPSSTISAPSLPPIFVEIPGVHTPPQSLRHEMIDVGNRDKLQILREILQTNHLIRQSKKVLIFTNTVQSCRACEYLLKDAFKDPDRRLHLPPGGETAERRNRSLHDKVTSCHGAMPRETRRLNFKKFLESSFKFLVCTDMASRGLDIPAVDCVVLFDFPLSPVEYLHRAGRTGRLGSSSSSDSPGGRKGVVISLVSKRDRVLATAIQRSIETGSSSNFADLSSDRKDYQEGGKLFFLSQAGGYKARERRDVTEPYRQPSSKTRRGGWKEPKSIAWHQERAENLRRQRDRKKKEEENKNRGREKKRKAQQRERSKQGALLAALKRRGSQGKSTRRICLFATPFLRECKLRDQTCFLRQERE</sequence>
<feature type="non-terminal residue" evidence="9">
    <location>
        <position position="1074"/>
    </location>
</feature>
<feature type="compositionally biased region" description="Basic and acidic residues" evidence="6">
    <location>
        <begin position="35"/>
        <end position="51"/>
    </location>
</feature>
<comment type="function">
    <text evidence="5">RNA helicase.</text>
</comment>
<feature type="compositionally biased region" description="Acidic residues" evidence="6">
    <location>
        <begin position="665"/>
        <end position="674"/>
    </location>
</feature>
<feature type="compositionally biased region" description="Basic and acidic residues" evidence="6">
    <location>
        <begin position="980"/>
        <end position="1013"/>
    </location>
</feature>
<organism evidence="9 10">
    <name type="scientific">Cystoisospora suis</name>
    <dbReference type="NCBI Taxonomy" id="483139"/>
    <lineage>
        <taxon>Eukaryota</taxon>
        <taxon>Sar</taxon>
        <taxon>Alveolata</taxon>
        <taxon>Apicomplexa</taxon>
        <taxon>Conoidasida</taxon>
        <taxon>Coccidia</taxon>
        <taxon>Eucoccidiorida</taxon>
        <taxon>Eimeriorina</taxon>
        <taxon>Sarcocystidae</taxon>
        <taxon>Cystoisospora</taxon>
    </lineage>
</organism>
<dbReference type="Pfam" id="PF00271">
    <property type="entry name" value="Helicase_C"/>
    <property type="match status" value="1"/>
</dbReference>
<feature type="compositionally biased region" description="Acidic residues" evidence="6">
    <location>
        <begin position="120"/>
        <end position="132"/>
    </location>
</feature>
<keyword evidence="3 5" id="KW-0067">ATP-binding</keyword>
<dbReference type="InterPro" id="IPR001650">
    <property type="entry name" value="Helicase_C-like"/>
</dbReference>
<feature type="compositionally biased region" description="Basic and acidic residues" evidence="6">
    <location>
        <begin position="484"/>
        <end position="499"/>
    </location>
</feature>
<dbReference type="InterPro" id="IPR014001">
    <property type="entry name" value="Helicase_ATP-bd"/>
</dbReference>
<evidence type="ECO:0000256" key="1">
    <source>
        <dbReference type="ARBA" id="ARBA00022741"/>
    </source>
</evidence>
<gene>
    <name evidence="9" type="ORF">CSUI_009275</name>
</gene>
<dbReference type="GeneID" id="94432602"/>
<feature type="compositionally biased region" description="Basic and acidic residues" evidence="6">
    <location>
        <begin position="153"/>
        <end position="178"/>
    </location>
</feature>
<name>A0A2C6KKL1_9APIC</name>
<feature type="compositionally biased region" description="Basic and acidic residues" evidence="6">
    <location>
        <begin position="810"/>
        <end position="824"/>
    </location>
</feature>